<dbReference type="AlphaFoldDB" id="A0A8H5MGR1"/>
<dbReference type="Pfam" id="PF00501">
    <property type="entry name" value="AMP-binding"/>
    <property type="match status" value="1"/>
</dbReference>
<evidence type="ECO:0000313" key="6">
    <source>
        <dbReference type="Proteomes" id="UP000518752"/>
    </source>
</evidence>
<comment type="caution">
    <text evidence="5">The sequence shown here is derived from an EMBL/GenBank/DDBJ whole genome shotgun (WGS) entry which is preliminary data.</text>
</comment>
<dbReference type="PROSITE" id="PS00455">
    <property type="entry name" value="AMP_BINDING"/>
    <property type="match status" value="1"/>
</dbReference>
<dbReference type="OrthoDB" id="10253115at2759"/>
<evidence type="ECO:0000256" key="2">
    <source>
        <dbReference type="ARBA" id="ARBA00022598"/>
    </source>
</evidence>
<dbReference type="PANTHER" id="PTHR43201:SF5">
    <property type="entry name" value="MEDIUM-CHAIN ACYL-COA LIGASE ACSF2, MITOCHONDRIAL"/>
    <property type="match status" value="1"/>
</dbReference>
<dbReference type="InterPro" id="IPR025110">
    <property type="entry name" value="AMP-bd_C"/>
</dbReference>
<comment type="similarity">
    <text evidence="1">Belongs to the ATP-dependent AMP-binding enzyme family.</text>
</comment>
<dbReference type="SUPFAM" id="SSF56801">
    <property type="entry name" value="Acetyl-CoA synthetase-like"/>
    <property type="match status" value="1"/>
</dbReference>
<name>A0A8H5MGR1_9AGAR</name>
<evidence type="ECO:0000259" key="4">
    <source>
        <dbReference type="Pfam" id="PF13193"/>
    </source>
</evidence>
<gene>
    <name evidence="5" type="ORF">D9757_000035</name>
</gene>
<dbReference type="Pfam" id="PF13193">
    <property type="entry name" value="AMP-binding_C"/>
    <property type="match status" value="1"/>
</dbReference>
<proteinExistence type="inferred from homology"/>
<accession>A0A8H5MGR1</accession>
<evidence type="ECO:0000256" key="1">
    <source>
        <dbReference type="ARBA" id="ARBA00006432"/>
    </source>
</evidence>
<feature type="domain" description="AMP-dependent synthetase/ligase" evidence="3">
    <location>
        <begin position="48"/>
        <end position="429"/>
    </location>
</feature>
<evidence type="ECO:0000313" key="5">
    <source>
        <dbReference type="EMBL" id="KAF5393830.1"/>
    </source>
</evidence>
<dbReference type="InterPro" id="IPR042099">
    <property type="entry name" value="ANL_N_sf"/>
</dbReference>
<sequence length="600" mass="66422">MVLIPPPSFTPTMVWTPQRSVEKCNEIITAPGALHELETAVFWLEHSELHYDKQYIVYENERFTFGQMREKTLRAAAMLRESYNIGKGDKVGLCSRNYIEYLVAFWACHILGGVSVMLNAWLPQESLEFCITHTDCKILILDPERADVLENSIPQLVQANSMTGVLVFRPQEGKGFWKGILSWDQATAEYHNTDLSEFVQEELGIVPEDNATVYFTSGTTGRPKGVLSTQRQYLTNAFNVLIGTMRNILRKGESLDQPIPDEPQKGFLISVPFFHVTGTTSQGLLATMKGIKIVLIRKWSVHEAVRLIKAENIAIAGGVPSMVNELVDMGGLNLDSLNFGGAPSSILLVQNVKSSLPNTILSQGYGMTETNSVAVSITGADCELRPGSTGLPTPVNDLLIMDPHTLKEVPRGSVGEVWIRGINVMEGYWKDSEATERVMTSDKWLRSGDLGYIDKEGFLFIKDRLKDIIIRGGENIDSVSVENAVYAHPNVLEAAAIGVPDKKLGELVAVVVSLKPNCGKVTEEEVIAVARKTLPRFAVPVMVILQKEPLGEYFADVAVYIINRPAELTPSGKIIKTKLRVQARDQWLKRGGENVKKARL</sequence>
<dbReference type="Gene3D" id="3.40.50.12780">
    <property type="entry name" value="N-terminal domain of ligase-like"/>
    <property type="match status" value="1"/>
</dbReference>
<dbReference type="GO" id="GO:0006631">
    <property type="term" value="P:fatty acid metabolic process"/>
    <property type="evidence" value="ECO:0007669"/>
    <property type="project" value="TreeGrafter"/>
</dbReference>
<dbReference type="EMBL" id="JAACJN010000001">
    <property type="protein sequence ID" value="KAF5393830.1"/>
    <property type="molecule type" value="Genomic_DNA"/>
</dbReference>
<dbReference type="InterPro" id="IPR045851">
    <property type="entry name" value="AMP-bd_C_sf"/>
</dbReference>
<reference evidence="5 6" key="1">
    <citation type="journal article" date="2020" name="ISME J.">
        <title>Uncovering the hidden diversity of litter-decomposition mechanisms in mushroom-forming fungi.</title>
        <authorList>
            <person name="Floudas D."/>
            <person name="Bentzer J."/>
            <person name="Ahren D."/>
            <person name="Johansson T."/>
            <person name="Persson P."/>
            <person name="Tunlid A."/>
        </authorList>
    </citation>
    <scope>NUCLEOTIDE SEQUENCE [LARGE SCALE GENOMIC DNA]</scope>
    <source>
        <strain evidence="5 6">CBS 406.79</strain>
    </source>
</reference>
<dbReference type="GO" id="GO:0031956">
    <property type="term" value="F:medium-chain fatty acid-CoA ligase activity"/>
    <property type="evidence" value="ECO:0007669"/>
    <property type="project" value="TreeGrafter"/>
</dbReference>
<dbReference type="PANTHER" id="PTHR43201">
    <property type="entry name" value="ACYL-COA SYNTHETASE"/>
    <property type="match status" value="1"/>
</dbReference>
<dbReference type="InterPro" id="IPR020845">
    <property type="entry name" value="AMP-binding_CS"/>
</dbReference>
<feature type="domain" description="AMP-binding enzyme C-terminal" evidence="4">
    <location>
        <begin position="481"/>
        <end position="546"/>
    </location>
</feature>
<keyword evidence="6" id="KW-1185">Reference proteome</keyword>
<dbReference type="InterPro" id="IPR000873">
    <property type="entry name" value="AMP-dep_synth/lig_dom"/>
</dbReference>
<protein>
    <submittedName>
        <fullName evidence="5">Uncharacterized protein</fullName>
    </submittedName>
</protein>
<dbReference type="Gene3D" id="3.30.300.30">
    <property type="match status" value="1"/>
</dbReference>
<dbReference type="Proteomes" id="UP000518752">
    <property type="component" value="Unassembled WGS sequence"/>
</dbReference>
<organism evidence="5 6">
    <name type="scientific">Collybiopsis confluens</name>
    <dbReference type="NCBI Taxonomy" id="2823264"/>
    <lineage>
        <taxon>Eukaryota</taxon>
        <taxon>Fungi</taxon>
        <taxon>Dikarya</taxon>
        <taxon>Basidiomycota</taxon>
        <taxon>Agaricomycotina</taxon>
        <taxon>Agaricomycetes</taxon>
        <taxon>Agaricomycetidae</taxon>
        <taxon>Agaricales</taxon>
        <taxon>Marasmiineae</taxon>
        <taxon>Omphalotaceae</taxon>
        <taxon>Collybiopsis</taxon>
    </lineage>
</organism>
<evidence type="ECO:0000259" key="3">
    <source>
        <dbReference type="Pfam" id="PF00501"/>
    </source>
</evidence>
<keyword evidence="2" id="KW-0436">Ligase</keyword>